<proteinExistence type="inferred from homology"/>
<reference evidence="3 4" key="1">
    <citation type="submission" date="2023-09" db="EMBL/GenBank/DDBJ databases">
        <authorList>
            <person name="Rey-Velasco X."/>
        </authorList>
    </citation>
    <scope>NUCLEOTIDE SEQUENCE [LARGE SCALE GENOMIC DNA]</scope>
    <source>
        <strain evidence="3 4">W335</strain>
    </source>
</reference>
<dbReference type="SUPFAM" id="SSF51735">
    <property type="entry name" value="NAD(P)-binding Rossmann-fold domains"/>
    <property type="match status" value="1"/>
</dbReference>
<comment type="similarity">
    <text evidence="1">Belongs to the short-chain dehydrogenases/reductases (SDR) family.</text>
</comment>
<dbReference type="RefSeq" id="WP_311653350.1">
    <property type="nucleotide sequence ID" value="NZ_JAVRIB010000010.1"/>
</dbReference>
<keyword evidence="4" id="KW-1185">Reference proteome</keyword>
<keyword evidence="2" id="KW-0560">Oxidoreductase</keyword>
<dbReference type="InterPro" id="IPR036291">
    <property type="entry name" value="NAD(P)-bd_dom_sf"/>
</dbReference>
<gene>
    <name evidence="3" type="ORF">RM532_10855</name>
</gene>
<dbReference type="InterPro" id="IPR002347">
    <property type="entry name" value="SDR_fam"/>
</dbReference>
<dbReference type="Pfam" id="PF00106">
    <property type="entry name" value="adh_short"/>
    <property type="match status" value="1"/>
</dbReference>
<dbReference type="EMBL" id="JAVRIB010000010">
    <property type="protein sequence ID" value="MDT0635450.1"/>
    <property type="molecule type" value="Genomic_DNA"/>
</dbReference>
<evidence type="ECO:0000313" key="3">
    <source>
        <dbReference type="EMBL" id="MDT0635450.1"/>
    </source>
</evidence>
<dbReference type="Proteomes" id="UP001251857">
    <property type="component" value="Unassembled WGS sequence"/>
</dbReference>
<dbReference type="Gene3D" id="3.40.50.720">
    <property type="entry name" value="NAD(P)-binding Rossmann-like Domain"/>
    <property type="match status" value="1"/>
</dbReference>
<protein>
    <submittedName>
        <fullName evidence="3">SDR family NAD(P)-dependent oxidoreductase</fullName>
    </submittedName>
</protein>
<evidence type="ECO:0000313" key="4">
    <source>
        <dbReference type="Proteomes" id="UP001251857"/>
    </source>
</evidence>
<dbReference type="PROSITE" id="PS00061">
    <property type="entry name" value="ADH_SHORT"/>
    <property type="match status" value="1"/>
</dbReference>
<evidence type="ECO:0000256" key="2">
    <source>
        <dbReference type="ARBA" id="ARBA00023002"/>
    </source>
</evidence>
<name>A0ABU3C1R3_9GAMM</name>
<dbReference type="PANTHER" id="PTHR44196:SF4">
    <property type="entry name" value="SHORT CHAIN DEHYDROGENASE"/>
    <property type="match status" value="1"/>
</dbReference>
<dbReference type="PRINTS" id="PR00081">
    <property type="entry name" value="GDHRDH"/>
</dbReference>
<dbReference type="InterPro" id="IPR020904">
    <property type="entry name" value="Sc_DH/Rdtase_CS"/>
</dbReference>
<sequence>MPEPALQDRVILITGATGGFGRALAEAAAAAGAQLVLASRQQKKLEALSDRLTAAGGPAPCLFPVDFTRASGNPYQALAEGIEADLGRLDGVVHAAVRFQALTPLAGLELEEWQRALHLGLTVPFALTQACLPLLGQSPDASVVFLDDEVGRGDTAFWGGYAVAKAGVSALMALFATEHGHREALRFNALRPGPMATPLRARAFPSRDDNAQPTDRAVSACLHLLGPSGHGINGQTLDPGQGV</sequence>
<organism evidence="3 4">
    <name type="scientific">Spectribacter hydrogenoxidans</name>
    <dbReference type="NCBI Taxonomy" id="3075608"/>
    <lineage>
        <taxon>Bacteria</taxon>
        <taxon>Pseudomonadati</taxon>
        <taxon>Pseudomonadota</taxon>
        <taxon>Gammaproteobacteria</taxon>
        <taxon>Salinisphaerales</taxon>
        <taxon>Salinisphaeraceae</taxon>
        <taxon>Spectribacter</taxon>
    </lineage>
</organism>
<evidence type="ECO:0000256" key="1">
    <source>
        <dbReference type="ARBA" id="ARBA00006484"/>
    </source>
</evidence>
<comment type="caution">
    <text evidence="3">The sequence shown here is derived from an EMBL/GenBank/DDBJ whole genome shotgun (WGS) entry which is preliminary data.</text>
</comment>
<dbReference type="PANTHER" id="PTHR44196">
    <property type="entry name" value="DEHYDROGENASE/REDUCTASE SDR FAMILY MEMBER 7B"/>
    <property type="match status" value="1"/>
</dbReference>
<accession>A0ABU3C1R3</accession>